<evidence type="ECO:0000256" key="1">
    <source>
        <dbReference type="PROSITE-ProRule" id="PRU00042"/>
    </source>
</evidence>
<dbReference type="PROSITE" id="PS50157">
    <property type="entry name" value="ZINC_FINGER_C2H2_2"/>
    <property type="match status" value="2"/>
</dbReference>
<feature type="region of interest" description="Disordered" evidence="2">
    <location>
        <begin position="995"/>
        <end position="1031"/>
    </location>
</feature>
<feature type="region of interest" description="Disordered" evidence="2">
    <location>
        <begin position="1262"/>
        <end position="1371"/>
    </location>
</feature>
<dbReference type="Proteomes" id="UP000570595">
    <property type="component" value="Unassembled WGS sequence"/>
</dbReference>
<comment type="caution">
    <text evidence="5">The sequence shown here is derived from an EMBL/GenBank/DDBJ whole genome shotgun (WGS) entry which is preliminary data.</text>
</comment>
<feature type="compositionally biased region" description="Polar residues" evidence="2">
    <location>
        <begin position="1522"/>
        <end position="1544"/>
    </location>
</feature>
<feature type="region of interest" description="Disordered" evidence="2">
    <location>
        <begin position="804"/>
        <end position="840"/>
    </location>
</feature>
<feature type="compositionally biased region" description="Basic and acidic residues" evidence="2">
    <location>
        <begin position="1333"/>
        <end position="1345"/>
    </location>
</feature>
<feature type="region of interest" description="Disordered" evidence="2">
    <location>
        <begin position="1457"/>
        <end position="1646"/>
    </location>
</feature>
<reference evidence="6 7" key="1">
    <citation type="submission" date="2020-04" db="EMBL/GenBank/DDBJ databases">
        <title>Perkinsus olseni comparative genomics.</title>
        <authorList>
            <person name="Bogema D.R."/>
        </authorList>
    </citation>
    <scope>NUCLEOTIDE SEQUENCE [LARGE SCALE GENOMIC DNA]</scope>
    <source>
        <strain evidence="4">ATCC PRA-179</strain>
        <strain evidence="5">ATCC PRA-31</strain>
    </source>
</reference>
<feature type="compositionally biased region" description="Polar residues" evidence="2">
    <location>
        <begin position="1185"/>
        <end position="1196"/>
    </location>
</feature>
<dbReference type="Pfam" id="PF00096">
    <property type="entry name" value="zf-C2H2"/>
    <property type="match status" value="1"/>
</dbReference>
<sequence>MLNSSDASPDRALWIPNTVLRKGTGCEVHDALEYASRAKDTGSGSFGTRAGYTRIDEKAGVAMAVRLIRSNAYLNTFGNELDLVGSLEVVMWLLDHWPDLDIIGTVDLASRQLVPALIKAAGVSTITWRKVQKIFSTLLDRVSLGTTSNQAPNHKMEKLWSIALSKVCDAACHGGPEDRLCGVHIILDTLRAINRLPKPFFASVLISWITDDALPALLDACEAADTRDLGIALQNTASDALRLIREQIGSSTFDDLSGLYRLPKRDPTASRVEGASRPLSRARYLLGTGSSLSDRLAIAAQQQYGGVKCHANIFRNIGNAILSSHSGGHSAHQQQPYLGTTPSQKPPSIASGSHYNYAAKLGPASRASTRSGSGIGVFSQDSPIAGRPRLPSRRVLSAGTHGGLRDGCGSDASSVISGTGPRPRPRERPAAGMTEGEKSLLETIRDSDGGASRPLATTTGIRSATPWTAPNLAAHPHQAPPARPSLANTTSPPGRPSHRFDDDSVLMASPFTAMGTSPGPARAEVNNQRTTRAVAAVTGSRKAAGGGENDDSPDSVVRKLGFDADNTPPNVRHNRDTPGDAFPSLRTPSSNDQKHSSPAPGSLDGSQLTCSDLVTPSRVLRKSGAPSGSVRRVSRGGNHTLMTLSPGSSTAEFAAAMEASQERLLSPKGGQAVELTGGDPNDREDTAGASTPAHRPASGLNESNPNSDDDLLGDASPQVPKPTPHRENDLTQFDCLTMTECPRCGKAFRTRADVQNHMLTCTHRMRSGSLLTARTDDGSLDSLPALDAPALGDTAEEDLMRTPMSLHSVPGPALAPPQQQQQQPQESGTKATPGTGGQTLFVHETPQVPLLVTPATTTAVPTLPRGGASNPLLEAFERVTAAEKMPLTDTSNNRRDDGARQVPAVESPAKPRGFGRPNRSLDSSSGMVIRDPSTSLSPSTSSAENTDAFLAKAAQLHRKVSPSRPALASPPSMTAIPEAEVVDWDAEIETFLASVGSSRSSVEGRQGTTNEASAGSGGTTSSTRPPLTDRRAAAWASRRSSSSGYYHHAVPARDSTTSCTVEMNCTSMMLSVRDPTSNDSNLISRIDHVSHKDLSVLEPLVEERPHSTTTAPAAAAVPHRASLDQPSGCPDLLTGPVGAPGHRPAQVAPSRVQSRSPLGGKFQGWFSSKDGRSPKASRRPLLSIMPQTSSGQLDSETTLEEPSSDHKCPHCGRTFASTDKLGVHERVCQRVFMTKRQPVDFRRHRAKNTALEAFVGSTFAENDAPAGADSNPSPAAAAAKPQPKRAGGGSRKRSRSAPQTRRQQRRVKDAPPGRSKSREPPPSSDSASRNRPRGAESRPGRRVEAGGKPSGSPERKEAENRPSITSKEAELRSSLLSTARKSRGSLLAALARDESSAACLVGDQTSLDKDESWQRRSAELARKYTSWSQSILRSSLEAANRGAEATEEASLAAADLINPWDSSRAPKGHSAESCGPESEHSRISRRAVTFVDAKESSLEAKPLQPSETRLSLPYGSVDDKSQQQQTQTHEDSLPSSRMFMQNTHEAAAPPPAVAPGASSRASSSIEDIIRKYTSMSKVEIVESPRHSRDKPVGSRREGVEKPTTPTTGGDVAEEHSSGSSDRPLYDPSKYFGDNSDDEGLRDHAGFESYPWSQHQPSPYFHPPLQHPLYMGPGPVPPPPSLLYPHPQQQYQALPCYYYPRVDPQPGVTRMYNWAGPYPTDLAVWRGGPPPRSMPLPGSYGG</sequence>
<evidence type="ECO:0000313" key="4">
    <source>
        <dbReference type="EMBL" id="KAF4662510.1"/>
    </source>
</evidence>
<dbReference type="PROSITE" id="PS00028">
    <property type="entry name" value="ZINC_FINGER_C2H2_1"/>
    <property type="match status" value="1"/>
</dbReference>
<feature type="region of interest" description="Disordered" evidence="2">
    <location>
        <begin position="538"/>
        <end position="646"/>
    </location>
</feature>
<feature type="region of interest" description="Disordered" evidence="2">
    <location>
        <begin position="466"/>
        <end position="503"/>
    </location>
</feature>
<feature type="region of interest" description="Disordered" evidence="2">
    <location>
        <begin position="509"/>
        <end position="528"/>
    </location>
</feature>
<feature type="compositionally biased region" description="Basic and acidic residues" evidence="2">
    <location>
        <begin position="424"/>
        <end position="436"/>
    </location>
</feature>
<feature type="compositionally biased region" description="Low complexity" evidence="2">
    <location>
        <begin position="816"/>
        <end position="825"/>
    </location>
</feature>
<feature type="region of interest" description="Disordered" evidence="2">
    <location>
        <begin position="658"/>
        <end position="729"/>
    </location>
</feature>
<feature type="compositionally biased region" description="Polar residues" evidence="2">
    <location>
        <begin position="604"/>
        <end position="614"/>
    </location>
</feature>
<feature type="compositionally biased region" description="Low complexity" evidence="2">
    <location>
        <begin position="1107"/>
        <end position="1120"/>
    </location>
</feature>
<feature type="region of interest" description="Disordered" evidence="2">
    <location>
        <begin position="1104"/>
        <end position="1209"/>
    </location>
</feature>
<evidence type="ECO:0000259" key="3">
    <source>
        <dbReference type="PROSITE" id="PS50157"/>
    </source>
</evidence>
<dbReference type="SMART" id="SM00355">
    <property type="entry name" value="ZnF_C2H2"/>
    <property type="match status" value="2"/>
</dbReference>
<feature type="compositionally biased region" description="Low complexity" evidence="2">
    <location>
        <begin position="1263"/>
        <end position="1285"/>
    </location>
</feature>
<evidence type="ECO:0000313" key="5">
    <source>
        <dbReference type="EMBL" id="KAF4667924.1"/>
    </source>
</evidence>
<evidence type="ECO:0000313" key="7">
    <source>
        <dbReference type="Proteomes" id="UP000572268"/>
    </source>
</evidence>
<protein>
    <recommendedName>
        <fullName evidence="3">C2H2-type domain-containing protein</fullName>
    </recommendedName>
</protein>
<feature type="region of interest" description="Disordered" evidence="2">
    <location>
        <begin position="1391"/>
        <end position="1415"/>
    </location>
</feature>
<dbReference type="OrthoDB" id="448404at2759"/>
<keyword evidence="1" id="KW-0479">Metal-binding</keyword>
<name>A0A7J6M8T4_PEROL</name>
<feature type="compositionally biased region" description="Low complexity" evidence="2">
    <location>
        <begin position="932"/>
        <end position="942"/>
    </location>
</feature>
<feature type="domain" description="C2H2-type" evidence="3">
    <location>
        <begin position="1206"/>
        <end position="1238"/>
    </location>
</feature>
<evidence type="ECO:0000313" key="6">
    <source>
        <dbReference type="Proteomes" id="UP000570595"/>
    </source>
</evidence>
<evidence type="ECO:0000256" key="2">
    <source>
        <dbReference type="SAM" id="MobiDB-lite"/>
    </source>
</evidence>
<keyword evidence="1" id="KW-0863">Zinc-finger</keyword>
<dbReference type="Proteomes" id="UP000572268">
    <property type="component" value="Unassembled WGS sequence"/>
</dbReference>
<dbReference type="EMBL" id="JABAHT010000167">
    <property type="protein sequence ID" value="KAF4662510.1"/>
    <property type="molecule type" value="Genomic_DNA"/>
</dbReference>
<feature type="compositionally biased region" description="Low complexity" evidence="2">
    <location>
        <begin position="325"/>
        <end position="335"/>
    </location>
</feature>
<feature type="compositionally biased region" description="Basic and acidic residues" evidence="2">
    <location>
        <begin position="1406"/>
        <end position="1415"/>
    </location>
</feature>
<feature type="region of interest" description="Disordered" evidence="2">
    <location>
        <begin position="325"/>
        <end position="436"/>
    </location>
</feature>
<feature type="region of interest" description="Disordered" evidence="2">
    <location>
        <begin position="883"/>
        <end position="944"/>
    </location>
</feature>
<feature type="compositionally biased region" description="Basic and acidic residues" evidence="2">
    <location>
        <begin position="1579"/>
        <end position="1600"/>
    </location>
</feature>
<keyword evidence="1" id="KW-0862">Zinc</keyword>
<dbReference type="Gene3D" id="3.30.160.60">
    <property type="entry name" value="Classic Zinc Finger"/>
    <property type="match status" value="1"/>
</dbReference>
<dbReference type="Pfam" id="PF13913">
    <property type="entry name" value="zf-C2HC_2"/>
    <property type="match status" value="1"/>
</dbReference>
<dbReference type="EMBL" id="JABANN010000171">
    <property type="protein sequence ID" value="KAF4667924.1"/>
    <property type="molecule type" value="Genomic_DNA"/>
</dbReference>
<proteinExistence type="predicted"/>
<accession>A0A7J6M8T4</accession>
<dbReference type="GO" id="GO:0008270">
    <property type="term" value="F:zinc ion binding"/>
    <property type="evidence" value="ECO:0007669"/>
    <property type="project" value="UniProtKB-KW"/>
</dbReference>
<feature type="compositionally biased region" description="Basic and acidic residues" evidence="2">
    <location>
        <begin position="1306"/>
        <end position="1319"/>
    </location>
</feature>
<organism evidence="5 7">
    <name type="scientific">Perkinsus olseni</name>
    <name type="common">Perkinsus atlanticus</name>
    <dbReference type="NCBI Taxonomy" id="32597"/>
    <lineage>
        <taxon>Eukaryota</taxon>
        <taxon>Sar</taxon>
        <taxon>Alveolata</taxon>
        <taxon>Perkinsozoa</taxon>
        <taxon>Perkinsea</taxon>
        <taxon>Perkinsida</taxon>
        <taxon>Perkinsidae</taxon>
        <taxon>Perkinsus</taxon>
    </lineage>
</organism>
<dbReference type="InterPro" id="IPR013087">
    <property type="entry name" value="Znf_C2H2_type"/>
</dbReference>
<feature type="domain" description="C2H2-type" evidence="3">
    <location>
        <begin position="739"/>
        <end position="768"/>
    </location>
</feature>
<feature type="compositionally biased region" description="Low complexity" evidence="2">
    <location>
        <begin position="995"/>
        <end position="1023"/>
    </location>
</feature>
<feature type="compositionally biased region" description="Low complexity" evidence="2">
    <location>
        <begin position="1554"/>
        <end position="1564"/>
    </location>
</feature>
<gene>
    <name evidence="5" type="ORF">FOL46_002277</name>
    <name evidence="4" type="ORF">FOZ61_002402</name>
</gene>